<dbReference type="GO" id="GO:0016020">
    <property type="term" value="C:membrane"/>
    <property type="evidence" value="ECO:0007669"/>
    <property type="project" value="UniProtKB-SubCell"/>
</dbReference>
<reference evidence="8 9" key="1">
    <citation type="submission" date="2009-01" db="EMBL/GenBank/DDBJ databases">
        <authorList>
            <person name="Fulton L."/>
            <person name="Clifton S."/>
            <person name="Fulton B."/>
            <person name="Xu J."/>
            <person name="Minx P."/>
            <person name="Pepin K.H."/>
            <person name="Johnson M."/>
            <person name="Bhonagiri V."/>
            <person name="Nash W.E."/>
            <person name="Mardis E.R."/>
            <person name="Wilson R.K."/>
        </authorList>
    </citation>
    <scope>NUCLEOTIDE SEQUENCE [LARGE SCALE GENOMIC DNA]</scope>
    <source>
        <strain evidence="9">DSM 10507 / JCM 14656 / S5a33</strain>
    </source>
</reference>
<dbReference type="NCBIfam" id="TIGR03794">
    <property type="entry name" value="NHLM_micro_HlyD"/>
    <property type="match status" value="1"/>
</dbReference>
<sequence length="644" mass="71192">MSDLFRKSAIEKLSSPEQLDKAIVITPPSFWIALAGGVLIVVVALLWGIFGKLPVKVETNGIYLSDDGTRGVYSEVSGVVTKMNVEDGDYVKKDQVVAYIGGGELAQEQKNLSKRISSVQDVTLKSKGDKATSDNKSLLDIKSEFTPLQATYEQSKETFEKKKKELESQKNKVSEKKAEADKLKEQYYDSIGGAGAQEQLEYTEAQADLSSAKQYYESAYSQYEQARTQKDAADQSYSLTEQNYYMVQTSTQAIETRLNQKKAELQGKQEELNRLVQAGAEQSEIDRMQTEINQMETELEGIQEQADFAQKELADAAESYGQAQMELSSAESVYTAAEAAYERYGMEYENAEAAFEQAKAQYSDILASQEFATRDQTAANNEYSQAMSEYSTEKSMYESMKQEVENLEIQTKQAKKEMDMKSASLQNSFTATKESVLDSLETELKKCTENLKKYEIVSSTEGEVQELVADMGSIVGAGSEIIKIKQKEDSQEVICYIPVSEGKKVKAGMEVMVYPTTVNTQEYGHMRGTVRAVSDYVISSNEMKKKLGDETLVQAFLNTGPVLEVICTLQEDDSTVSGYAWSSKKGADIEVTEGTMLTANIVTEEKAPITMLLPYLKEKLTIKAGSDADGSSTGNLAAESGKEV</sequence>
<evidence type="ECO:0000256" key="7">
    <source>
        <dbReference type="SAM" id="Phobius"/>
    </source>
</evidence>
<evidence type="ECO:0000313" key="9">
    <source>
        <dbReference type="Proteomes" id="UP000003100"/>
    </source>
</evidence>
<accession>C0CJI4</accession>
<dbReference type="HOGENOM" id="CLU_028453_1_0_9"/>
<evidence type="ECO:0000256" key="5">
    <source>
        <dbReference type="ARBA" id="ARBA00023136"/>
    </source>
</evidence>
<protein>
    <submittedName>
        <fullName evidence="8">Uncharacterized protein</fullName>
    </submittedName>
</protein>
<organism evidence="8 9">
    <name type="scientific">Blautia hydrogenotrophica (strain DSM 10507 / JCM 14656 / S5a33)</name>
    <name type="common">Ruminococcus hydrogenotrophicus</name>
    <dbReference type="NCBI Taxonomy" id="476272"/>
    <lineage>
        <taxon>Bacteria</taxon>
        <taxon>Bacillati</taxon>
        <taxon>Bacillota</taxon>
        <taxon>Clostridia</taxon>
        <taxon>Lachnospirales</taxon>
        <taxon>Lachnospiraceae</taxon>
        <taxon>Blautia</taxon>
    </lineage>
</organism>
<evidence type="ECO:0000313" key="8">
    <source>
        <dbReference type="EMBL" id="EEG50094.1"/>
    </source>
</evidence>
<dbReference type="InterPro" id="IPR050739">
    <property type="entry name" value="MFP"/>
</dbReference>
<comment type="subcellular location">
    <subcellularLocation>
        <location evidence="1">Membrane</location>
        <topology evidence="1">Single-pass membrane protein</topology>
    </subcellularLocation>
</comment>
<dbReference type="SUPFAM" id="SSF57997">
    <property type="entry name" value="Tropomyosin"/>
    <property type="match status" value="1"/>
</dbReference>
<dbReference type="PANTHER" id="PTHR30386:SF26">
    <property type="entry name" value="TRANSPORT PROTEIN COMB"/>
    <property type="match status" value="1"/>
</dbReference>
<dbReference type="EMBL" id="ACBZ01000043">
    <property type="protein sequence ID" value="EEG50094.1"/>
    <property type="molecule type" value="Genomic_DNA"/>
</dbReference>
<dbReference type="PATRIC" id="fig|476272.21.peg.2328"/>
<keyword evidence="9" id="KW-1185">Reference proteome</keyword>
<dbReference type="Gene3D" id="2.40.50.100">
    <property type="match status" value="1"/>
</dbReference>
<evidence type="ECO:0000256" key="1">
    <source>
        <dbReference type="ARBA" id="ARBA00004167"/>
    </source>
</evidence>
<evidence type="ECO:0000256" key="4">
    <source>
        <dbReference type="ARBA" id="ARBA00022989"/>
    </source>
</evidence>
<dbReference type="RefSeq" id="WP_005946684.1">
    <property type="nucleotide sequence ID" value="NZ_CP136423.1"/>
</dbReference>
<dbReference type="InterPro" id="IPR022275">
    <property type="entry name" value="NHPM_bacteriocin_SS_HylD"/>
</dbReference>
<dbReference type="PANTHER" id="PTHR30386">
    <property type="entry name" value="MEMBRANE FUSION SUBUNIT OF EMRAB-TOLC MULTIDRUG EFFLUX PUMP"/>
    <property type="match status" value="1"/>
</dbReference>
<keyword evidence="5 7" id="KW-0472">Membrane</keyword>
<evidence type="ECO:0000256" key="2">
    <source>
        <dbReference type="ARBA" id="ARBA00009477"/>
    </source>
</evidence>
<feature type="coiled-coil region" evidence="6">
    <location>
        <begin position="149"/>
        <end position="186"/>
    </location>
</feature>
<proteinExistence type="inferred from homology"/>
<dbReference type="Gene3D" id="1.10.287.1490">
    <property type="match status" value="1"/>
</dbReference>
<keyword evidence="3 7" id="KW-0812">Transmembrane</keyword>
<gene>
    <name evidence="8" type="ORF">RUMHYD_00982</name>
</gene>
<feature type="coiled-coil region" evidence="6">
    <location>
        <begin position="251"/>
        <end position="457"/>
    </location>
</feature>
<comment type="similarity">
    <text evidence="2">Belongs to the membrane fusion protein (MFP) (TC 8.A.1) family.</text>
</comment>
<dbReference type="PRINTS" id="PR01490">
    <property type="entry name" value="RTXTOXIND"/>
</dbReference>
<dbReference type="AlphaFoldDB" id="C0CJI4"/>
<reference evidence="8 9" key="2">
    <citation type="submission" date="2009-02" db="EMBL/GenBank/DDBJ databases">
        <title>Draft genome sequence of Blautia hydrogenotrophica DSM 10507 (Ruminococcus hydrogenotrophicus DSM 10507).</title>
        <authorList>
            <person name="Sudarsanam P."/>
            <person name="Ley R."/>
            <person name="Guruge J."/>
            <person name="Turnbaugh P.J."/>
            <person name="Mahowald M."/>
            <person name="Liep D."/>
            <person name="Gordon J."/>
        </authorList>
    </citation>
    <scope>NUCLEOTIDE SEQUENCE [LARGE SCALE GENOMIC DNA]</scope>
    <source>
        <strain evidence="9">DSM 10507 / JCM 14656 / S5a33</strain>
    </source>
</reference>
<dbReference type="Proteomes" id="UP000003100">
    <property type="component" value="Unassembled WGS sequence"/>
</dbReference>
<dbReference type="eggNOG" id="COG0845">
    <property type="taxonomic scope" value="Bacteria"/>
</dbReference>
<keyword evidence="6" id="KW-0175">Coiled coil</keyword>
<evidence type="ECO:0000256" key="3">
    <source>
        <dbReference type="ARBA" id="ARBA00022692"/>
    </source>
</evidence>
<dbReference type="GeneID" id="86820129"/>
<name>C0CJI4_BLAHS</name>
<comment type="caution">
    <text evidence="8">The sequence shown here is derived from an EMBL/GenBank/DDBJ whole genome shotgun (WGS) entry which is preliminary data.</text>
</comment>
<feature type="transmembrane region" description="Helical" evidence="7">
    <location>
        <begin position="30"/>
        <end position="50"/>
    </location>
</feature>
<keyword evidence="4 7" id="KW-1133">Transmembrane helix</keyword>
<evidence type="ECO:0000256" key="6">
    <source>
        <dbReference type="SAM" id="Coils"/>
    </source>
</evidence>